<dbReference type="EMBL" id="KZ613938">
    <property type="protein sequence ID" value="PMD47426.1"/>
    <property type="molecule type" value="Genomic_DNA"/>
</dbReference>
<dbReference type="AlphaFoldDB" id="A0A2J6S9J0"/>
<organism evidence="3 4">
    <name type="scientific">Hyaloscypha variabilis (strain UAMH 11265 / GT02V1 / F)</name>
    <name type="common">Meliniomyces variabilis</name>
    <dbReference type="NCBI Taxonomy" id="1149755"/>
    <lineage>
        <taxon>Eukaryota</taxon>
        <taxon>Fungi</taxon>
        <taxon>Dikarya</taxon>
        <taxon>Ascomycota</taxon>
        <taxon>Pezizomycotina</taxon>
        <taxon>Leotiomycetes</taxon>
        <taxon>Helotiales</taxon>
        <taxon>Hyaloscyphaceae</taxon>
        <taxon>Hyaloscypha</taxon>
        <taxon>Hyaloscypha variabilis</taxon>
    </lineage>
</organism>
<evidence type="ECO:0000256" key="2">
    <source>
        <dbReference type="SAM" id="SignalP"/>
    </source>
</evidence>
<keyword evidence="1" id="KW-0812">Transmembrane</keyword>
<accession>A0A2J6S9J0</accession>
<dbReference type="Proteomes" id="UP000235786">
    <property type="component" value="Unassembled WGS sequence"/>
</dbReference>
<protein>
    <submittedName>
        <fullName evidence="3">Uncharacterized protein</fullName>
    </submittedName>
</protein>
<evidence type="ECO:0000313" key="4">
    <source>
        <dbReference type="Proteomes" id="UP000235786"/>
    </source>
</evidence>
<dbReference type="OrthoDB" id="3562210at2759"/>
<keyword evidence="1" id="KW-0472">Membrane</keyword>
<keyword evidence="4" id="KW-1185">Reference proteome</keyword>
<evidence type="ECO:0000256" key="1">
    <source>
        <dbReference type="SAM" id="Phobius"/>
    </source>
</evidence>
<feature type="chain" id="PRO_5014443365" evidence="2">
    <location>
        <begin position="21"/>
        <end position="320"/>
    </location>
</feature>
<feature type="signal peptide" evidence="2">
    <location>
        <begin position="1"/>
        <end position="20"/>
    </location>
</feature>
<dbReference type="STRING" id="1149755.A0A2J6S9J0"/>
<reference evidence="3 4" key="1">
    <citation type="submission" date="2016-04" db="EMBL/GenBank/DDBJ databases">
        <title>A degradative enzymes factory behind the ericoid mycorrhizal symbiosis.</title>
        <authorList>
            <consortium name="DOE Joint Genome Institute"/>
            <person name="Martino E."/>
            <person name="Morin E."/>
            <person name="Grelet G."/>
            <person name="Kuo A."/>
            <person name="Kohler A."/>
            <person name="Daghino S."/>
            <person name="Barry K."/>
            <person name="Choi C."/>
            <person name="Cichocki N."/>
            <person name="Clum A."/>
            <person name="Copeland A."/>
            <person name="Hainaut M."/>
            <person name="Haridas S."/>
            <person name="Labutti K."/>
            <person name="Lindquist E."/>
            <person name="Lipzen A."/>
            <person name="Khouja H.-R."/>
            <person name="Murat C."/>
            <person name="Ohm R."/>
            <person name="Olson A."/>
            <person name="Spatafora J."/>
            <person name="Veneault-Fourrey C."/>
            <person name="Henrissat B."/>
            <person name="Grigoriev I."/>
            <person name="Martin F."/>
            <person name="Perotto S."/>
        </authorList>
    </citation>
    <scope>NUCLEOTIDE SEQUENCE [LARGE SCALE GENOMIC DNA]</scope>
    <source>
        <strain evidence="3 4">F</strain>
    </source>
</reference>
<gene>
    <name evidence="3" type="ORF">L207DRAFT_522825</name>
</gene>
<keyword evidence="2" id="KW-0732">Signal</keyword>
<keyword evidence="1" id="KW-1133">Transmembrane helix</keyword>
<name>A0A2J6S9J0_HYAVF</name>
<feature type="transmembrane region" description="Helical" evidence="1">
    <location>
        <begin position="267"/>
        <end position="292"/>
    </location>
</feature>
<sequence length="320" mass="34853">MASRLPRILFWVLQFSLVISVIWKGPSSTIRGRHSITSASRATAAPSIAIRSTNIDTPSTYEPAHICGYVHYDIHNSYTCASHNTCLWNSDLKIVGCGNPTSINYITSCVPYRALGDCDADCLANPSIIQCGSDLPHCATPRVGPKGSYSILHCQAADNKVPFDVHLTYYGQTSTGHLPRWLGADGNITYATRIPHLIVETTETGGFTFQETHTLYSTVNSGGVVLLTSSFEGGATRVRVGVGQETQRCVPEDSQEVYVQQQTQKEIVAGSIIGSAMVLVVVVFVVGFVVVWRRKVKREEKADNVIQFREVGSGEEGRIA</sequence>
<proteinExistence type="predicted"/>
<evidence type="ECO:0000313" key="3">
    <source>
        <dbReference type="EMBL" id="PMD47426.1"/>
    </source>
</evidence>